<dbReference type="GO" id="GO:0016787">
    <property type="term" value="F:hydrolase activity"/>
    <property type="evidence" value="ECO:0007669"/>
    <property type="project" value="UniProtKB-KW"/>
</dbReference>
<dbReference type="Pfam" id="PF00293">
    <property type="entry name" value="NUDIX"/>
    <property type="match status" value="1"/>
</dbReference>
<dbReference type="PANTHER" id="PTHR43046">
    <property type="entry name" value="GDP-MANNOSE MANNOSYL HYDROLASE"/>
    <property type="match status" value="1"/>
</dbReference>
<dbReference type="Gene3D" id="3.90.79.10">
    <property type="entry name" value="Nucleoside Triphosphate Pyrophosphohydrolase"/>
    <property type="match status" value="1"/>
</dbReference>
<evidence type="ECO:0000313" key="4">
    <source>
        <dbReference type="EMBL" id="MFD1177969.1"/>
    </source>
</evidence>
<dbReference type="InterPro" id="IPR015797">
    <property type="entry name" value="NUDIX_hydrolase-like_dom_sf"/>
</dbReference>
<keyword evidence="5" id="KW-1185">Reference proteome</keyword>
<evidence type="ECO:0000313" key="5">
    <source>
        <dbReference type="Proteomes" id="UP001597262"/>
    </source>
</evidence>
<comment type="caution">
    <text evidence="4">The sequence shown here is derived from an EMBL/GenBank/DDBJ whole genome shotgun (WGS) entry which is preliminary data.</text>
</comment>
<gene>
    <name evidence="4" type="ORF">ACFQ3W_16900</name>
</gene>
<dbReference type="InterPro" id="IPR000086">
    <property type="entry name" value="NUDIX_hydrolase_dom"/>
</dbReference>
<dbReference type="Proteomes" id="UP001597262">
    <property type="component" value="Unassembled WGS sequence"/>
</dbReference>
<dbReference type="RefSeq" id="WP_379320418.1">
    <property type="nucleotide sequence ID" value="NZ_JBHTLM010000013.1"/>
</dbReference>
<proteinExistence type="predicted"/>
<dbReference type="CDD" id="cd02883">
    <property type="entry name" value="NUDIX_Hydrolase"/>
    <property type="match status" value="1"/>
</dbReference>
<evidence type="ECO:0000256" key="1">
    <source>
        <dbReference type="ARBA" id="ARBA00001946"/>
    </source>
</evidence>
<organism evidence="4 5">
    <name type="scientific">Paenibacillus puldeungensis</name>
    <dbReference type="NCBI Taxonomy" id="696536"/>
    <lineage>
        <taxon>Bacteria</taxon>
        <taxon>Bacillati</taxon>
        <taxon>Bacillota</taxon>
        <taxon>Bacilli</taxon>
        <taxon>Bacillales</taxon>
        <taxon>Paenibacillaceae</taxon>
        <taxon>Paenibacillus</taxon>
    </lineage>
</organism>
<protein>
    <submittedName>
        <fullName evidence="4">NUDIX hydrolase</fullName>
    </submittedName>
</protein>
<reference evidence="5" key="1">
    <citation type="journal article" date="2019" name="Int. J. Syst. Evol. Microbiol.">
        <title>The Global Catalogue of Microorganisms (GCM) 10K type strain sequencing project: providing services to taxonomists for standard genome sequencing and annotation.</title>
        <authorList>
            <consortium name="The Broad Institute Genomics Platform"/>
            <consortium name="The Broad Institute Genome Sequencing Center for Infectious Disease"/>
            <person name="Wu L."/>
            <person name="Ma J."/>
        </authorList>
    </citation>
    <scope>NUCLEOTIDE SEQUENCE [LARGE SCALE GENOMIC DNA]</scope>
    <source>
        <strain evidence="5">CCUG 59189</strain>
    </source>
</reference>
<dbReference type="EMBL" id="JBHTLM010000013">
    <property type="protein sequence ID" value="MFD1177969.1"/>
    <property type="molecule type" value="Genomic_DNA"/>
</dbReference>
<comment type="cofactor">
    <cofactor evidence="1">
        <name>Mg(2+)</name>
        <dbReference type="ChEBI" id="CHEBI:18420"/>
    </cofactor>
</comment>
<dbReference type="PANTHER" id="PTHR43046:SF14">
    <property type="entry name" value="MUTT_NUDIX FAMILY PROTEIN"/>
    <property type="match status" value="1"/>
</dbReference>
<sequence length="140" mass="15977">MPFKRFKDWVVYRAQSKFLVAVLGVITNEEGQVLLLKHVYRREPWGIPGGWMELEDPEAALEREIYEETQLKVEITGLAKAIYGTKPNRVDLIFTGKIVGGTFARSSEISEFMYCDVDAWPEGLPMGQKKLIKEILGLLE</sequence>
<feature type="domain" description="Nudix hydrolase" evidence="3">
    <location>
        <begin position="19"/>
        <end position="133"/>
    </location>
</feature>
<dbReference type="SUPFAM" id="SSF55811">
    <property type="entry name" value="Nudix"/>
    <property type="match status" value="1"/>
</dbReference>
<keyword evidence="2 4" id="KW-0378">Hydrolase</keyword>
<evidence type="ECO:0000256" key="2">
    <source>
        <dbReference type="ARBA" id="ARBA00022801"/>
    </source>
</evidence>
<name>A0ABW3RZT1_9BACL</name>
<accession>A0ABW3RZT1</accession>
<evidence type="ECO:0000259" key="3">
    <source>
        <dbReference type="Pfam" id="PF00293"/>
    </source>
</evidence>